<protein>
    <submittedName>
        <fullName evidence="1">Diketogulonate reductase-like aldo/keto reductase</fullName>
    </submittedName>
</protein>
<dbReference type="PROSITE" id="PS00063">
    <property type="entry name" value="ALDOKETO_REDUCTASE_3"/>
    <property type="match status" value="1"/>
</dbReference>
<dbReference type="Gene3D" id="3.20.20.100">
    <property type="entry name" value="NADP-dependent oxidoreductase domain"/>
    <property type="match status" value="1"/>
</dbReference>
<reference evidence="2" key="2">
    <citation type="submission" date="2020-08" db="EMBL/GenBank/DDBJ databases">
        <title>The Agave Microbiome: Exploring the role of microbial communities in plant adaptations to desert environments.</title>
        <authorList>
            <person name="Partida-Martinez L.P."/>
        </authorList>
    </citation>
    <scope>NUCLEOTIDE SEQUENCE [LARGE SCALE GENOMIC DNA]</scope>
    <source>
        <strain evidence="2">AT2.8</strain>
    </source>
</reference>
<evidence type="ECO:0000313" key="2">
    <source>
        <dbReference type="Proteomes" id="UP000548423"/>
    </source>
</evidence>
<reference evidence="2" key="1">
    <citation type="submission" date="2020-07" db="EMBL/GenBank/DDBJ databases">
        <authorList>
            <person name="Partida-Martinez L."/>
            <person name="Huntemann M."/>
            <person name="Clum A."/>
            <person name="Wang J."/>
            <person name="Palaniappan K."/>
            <person name="Ritter S."/>
            <person name="Chen I.-M."/>
            <person name="Stamatis D."/>
            <person name="Reddy T."/>
            <person name="O'Malley R."/>
            <person name="Daum C."/>
            <person name="Shapiro N."/>
            <person name="Ivanova N."/>
            <person name="Kyrpides N."/>
            <person name="Woyke T."/>
        </authorList>
    </citation>
    <scope>NUCLEOTIDE SEQUENCE [LARGE SCALE GENOMIC DNA]</scope>
    <source>
        <strain evidence="2">AT2.8</strain>
    </source>
</reference>
<gene>
    <name evidence="1" type="ORF">F4694_005233</name>
</gene>
<dbReference type="InterPro" id="IPR036812">
    <property type="entry name" value="NAD(P)_OxRdtase_dom_sf"/>
</dbReference>
<name>A0A852TJG0_9BACI</name>
<dbReference type="SUPFAM" id="SSF51430">
    <property type="entry name" value="NAD(P)-linked oxidoreductase"/>
    <property type="match status" value="1"/>
</dbReference>
<dbReference type="Proteomes" id="UP000548423">
    <property type="component" value="Unassembled WGS sequence"/>
</dbReference>
<dbReference type="InterPro" id="IPR018170">
    <property type="entry name" value="Aldo/ket_reductase_CS"/>
</dbReference>
<dbReference type="EMBL" id="JACCBX010000013">
    <property type="protein sequence ID" value="NYE08389.1"/>
    <property type="molecule type" value="Genomic_DNA"/>
</dbReference>
<evidence type="ECO:0000313" key="1">
    <source>
        <dbReference type="EMBL" id="NYE08389.1"/>
    </source>
</evidence>
<sequence length="71" mass="8230">MLPNITRRLILRCHYQLGAIPIPKSSYPERQLENISIFDFSLNATEMSAITEFIRPDGGINDRDKTVYIEF</sequence>
<accession>A0A852TJG0</accession>
<organism evidence="1 2">
    <name type="scientific">Neobacillus niacini</name>
    <dbReference type="NCBI Taxonomy" id="86668"/>
    <lineage>
        <taxon>Bacteria</taxon>
        <taxon>Bacillati</taxon>
        <taxon>Bacillota</taxon>
        <taxon>Bacilli</taxon>
        <taxon>Bacillales</taxon>
        <taxon>Bacillaceae</taxon>
        <taxon>Neobacillus</taxon>
    </lineage>
</organism>
<comment type="caution">
    <text evidence="1">The sequence shown here is derived from an EMBL/GenBank/DDBJ whole genome shotgun (WGS) entry which is preliminary data.</text>
</comment>
<dbReference type="GO" id="GO:0016491">
    <property type="term" value="F:oxidoreductase activity"/>
    <property type="evidence" value="ECO:0007669"/>
    <property type="project" value="InterPro"/>
</dbReference>
<proteinExistence type="predicted"/>
<dbReference type="AlphaFoldDB" id="A0A852TJG0"/>